<gene>
    <name evidence="3" type="ORF">BV898_18558</name>
</gene>
<accession>A0A9X6RNL4</accession>
<evidence type="ECO:0000256" key="1">
    <source>
        <dbReference type="SAM" id="MobiDB-lite"/>
    </source>
</evidence>
<name>A0A9X6RNL4_HYPEX</name>
<proteinExistence type="predicted"/>
<evidence type="ECO:0000256" key="2">
    <source>
        <dbReference type="SAM" id="Phobius"/>
    </source>
</evidence>
<sequence>MKLTGFSRQRMDTANPSSSSSPSSMSKALMRHYKGCPAWMWLGGAAALGGGLYYCYFYYMPERQKQMRAIKEDLDKARSSN</sequence>
<organism evidence="3 4">
    <name type="scientific">Hypsibius exemplaris</name>
    <name type="common">Freshwater tardigrade</name>
    <dbReference type="NCBI Taxonomy" id="2072580"/>
    <lineage>
        <taxon>Eukaryota</taxon>
        <taxon>Metazoa</taxon>
        <taxon>Ecdysozoa</taxon>
        <taxon>Tardigrada</taxon>
        <taxon>Eutardigrada</taxon>
        <taxon>Parachela</taxon>
        <taxon>Hypsibioidea</taxon>
        <taxon>Hypsibiidae</taxon>
        <taxon>Hypsibius</taxon>
    </lineage>
</organism>
<evidence type="ECO:0000313" key="4">
    <source>
        <dbReference type="Proteomes" id="UP000192578"/>
    </source>
</evidence>
<dbReference type="Proteomes" id="UP000192578">
    <property type="component" value="Unassembled WGS sequence"/>
</dbReference>
<reference evidence="4" key="1">
    <citation type="submission" date="2017-01" db="EMBL/GenBank/DDBJ databases">
        <title>Comparative genomics of anhydrobiosis in the tardigrade Hypsibius dujardini.</title>
        <authorList>
            <person name="Yoshida Y."/>
            <person name="Koutsovoulos G."/>
            <person name="Laetsch D."/>
            <person name="Stevens L."/>
            <person name="Kumar S."/>
            <person name="Horikawa D."/>
            <person name="Ishino K."/>
            <person name="Komine S."/>
            <person name="Tomita M."/>
            <person name="Blaxter M."/>
            <person name="Arakawa K."/>
        </authorList>
    </citation>
    <scope>NUCLEOTIDE SEQUENCE [LARGE SCALE GENOMIC DNA]</scope>
    <source>
        <strain evidence="4">Z151</strain>
    </source>
</reference>
<keyword evidence="2" id="KW-1133">Transmembrane helix</keyword>
<evidence type="ECO:0000313" key="3">
    <source>
        <dbReference type="EMBL" id="OWA54142.1"/>
    </source>
</evidence>
<protein>
    <submittedName>
        <fullName evidence="3">Uncharacterized protein</fullName>
    </submittedName>
</protein>
<feature type="transmembrane region" description="Helical" evidence="2">
    <location>
        <begin position="38"/>
        <end position="59"/>
    </location>
</feature>
<keyword evidence="2" id="KW-0812">Transmembrane</keyword>
<feature type="region of interest" description="Disordered" evidence="1">
    <location>
        <begin position="1"/>
        <end position="25"/>
    </location>
</feature>
<dbReference type="AlphaFoldDB" id="A0A9X6RNL4"/>
<comment type="caution">
    <text evidence="3">The sequence shown here is derived from an EMBL/GenBank/DDBJ whole genome shotgun (WGS) entry which is preliminary data.</text>
</comment>
<feature type="compositionally biased region" description="Low complexity" evidence="1">
    <location>
        <begin position="16"/>
        <end position="25"/>
    </location>
</feature>
<keyword evidence="4" id="KW-1185">Reference proteome</keyword>
<keyword evidence="2" id="KW-0472">Membrane</keyword>
<dbReference type="EMBL" id="MTYJ01000374">
    <property type="protein sequence ID" value="OWA54142.1"/>
    <property type="molecule type" value="Genomic_DNA"/>
</dbReference>